<evidence type="ECO:0000313" key="2">
    <source>
        <dbReference type="EMBL" id="KSU48955.1"/>
    </source>
</evidence>
<evidence type="ECO:0000313" key="4">
    <source>
        <dbReference type="EMBL" id="MEI4463198.1"/>
    </source>
</evidence>
<reference evidence="4 7" key="3">
    <citation type="submission" date="2023-12" db="EMBL/GenBank/DDBJ databases">
        <authorList>
            <person name="Easwaran N."/>
            <person name="Lazarus H.P.S."/>
        </authorList>
    </citation>
    <scope>NUCLEOTIDE SEQUENCE [LARGE SCALE GENOMIC DNA]</scope>
    <source>
        <strain evidence="4 7">VIT-2023</strain>
    </source>
</reference>
<proteinExistence type="predicted"/>
<accession>A0A0V8GFB6</accession>
<reference evidence="3 6" key="2">
    <citation type="journal article" date="2016" name="Front. Microbiol.">
        <title>Genomic Resource of Rice Seed Associated Bacteria.</title>
        <authorList>
            <person name="Midha S."/>
            <person name="Bansal K."/>
            <person name="Sharma S."/>
            <person name="Kumar N."/>
            <person name="Patil P.P."/>
            <person name="Chaudhry V."/>
            <person name="Patil P.B."/>
        </authorList>
    </citation>
    <scope>NUCLEOTIDE SEQUENCE [LARGE SCALE GENOMIC DNA]</scope>
    <source>
        <strain evidence="3 6">RSA11</strain>
    </source>
</reference>
<dbReference type="GeneID" id="90837730"/>
<keyword evidence="7" id="KW-1185">Reference proteome</keyword>
<keyword evidence="1" id="KW-0472">Membrane</keyword>
<organism evidence="2 5">
    <name type="scientific">Exiguobacterium indicum</name>
    <dbReference type="NCBI Taxonomy" id="296995"/>
    <lineage>
        <taxon>Bacteria</taxon>
        <taxon>Bacillati</taxon>
        <taxon>Bacillota</taxon>
        <taxon>Bacilli</taxon>
        <taxon>Bacillales</taxon>
        <taxon>Bacillales Family XII. Incertae Sedis</taxon>
        <taxon>Exiguobacterium</taxon>
    </lineage>
</organism>
<evidence type="ECO:0000256" key="1">
    <source>
        <dbReference type="SAM" id="Phobius"/>
    </source>
</evidence>
<dbReference type="Proteomes" id="UP000072605">
    <property type="component" value="Unassembled WGS sequence"/>
</dbReference>
<protein>
    <submittedName>
        <fullName evidence="2">Uncharacterized protein</fullName>
    </submittedName>
</protein>
<dbReference type="AlphaFoldDB" id="A0A0V8GFB6"/>
<keyword evidence="1" id="KW-0812">Transmembrane</keyword>
<feature type="transmembrane region" description="Helical" evidence="1">
    <location>
        <begin position="7"/>
        <end position="27"/>
    </location>
</feature>
<keyword evidence="1" id="KW-1133">Transmembrane helix</keyword>
<reference evidence="2 5" key="1">
    <citation type="journal article" date="2015" name="Int. J. Syst. Evol. Microbiol.">
        <title>Exiguobacterium enclense sp. nov., isolated from sediment.</title>
        <authorList>
            <person name="Dastager S.G."/>
            <person name="Mawlankar R."/>
            <person name="Sonalkar V.V."/>
            <person name="Thorat M.N."/>
            <person name="Mual P."/>
            <person name="Verma A."/>
            <person name="Krishnamurthi S."/>
            <person name="Tang S.K."/>
            <person name="Li W.J."/>
        </authorList>
    </citation>
    <scope>NUCLEOTIDE SEQUENCE [LARGE SCALE GENOMIC DNA]</scope>
    <source>
        <strain evidence="2 5">NIO-1109</strain>
    </source>
</reference>
<feature type="transmembrane region" description="Helical" evidence="1">
    <location>
        <begin position="33"/>
        <end position="51"/>
    </location>
</feature>
<name>A0A0V8GFB6_9BACL</name>
<sequence length="60" mass="7230">MNYWYHFKRAFLPIALLLVTLALYQMIYRLNNIWYSLGGLLLVFAAIYFVMRRLKANPED</sequence>
<dbReference type="RefSeq" id="WP_035399267.1">
    <property type="nucleotide sequence ID" value="NZ_FMYN01000003.1"/>
</dbReference>
<comment type="caution">
    <text evidence="2">The sequence shown here is derived from an EMBL/GenBank/DDBJ whole genome shotgun (WGS) entry which is preliminary data.</text>
</comment>
<evidence type="ECO:0000313" key="6">
    <source>
        <dbReference type="Proteomes" id="UP000072605"/>
    </source>
</evidence>
<dbReference type="EMBL" id="JBAWKY010000003">
    <property type="protein sequence ID" value="MEI4463198.1"/>
    <property type="molecule type" value="Genomic_DNA"/>
</dbReference>
<dbReference type="OrthoDB" id="2354192at2"/>
<dbReference type="EMBL" id="LNQL01000003">
    <property type="protein sequence ID" value="KSU48955.1"/>
    <property type="molecule type" value="Genomic_DNA"/>
</dbReference>
<dbReference type="Proteomes" id="UP001387110">
    <property type="component" value="Unassembled WGS sequence"/>
</dbReference>
<evidence type="ECO:0000313" key="5">
    <source>
        <dbReference type="Proteomes" id="UP000053797"/>
    </source>
</evidence>
<evidence type="ECO:0000313" key="7">
    <source>
        <dbReference type="Proteomes" id="UP001387110"/>
    </source>
</evidence>
<evidence type="ECO:0000313" key="3">
    <source>
        <dbReference type="EMBL" id="KTR25409.1"/>
    </source>
</evidence>
<dbReference type="EMBL" id="LDQV01000038">
    <property type="protein sequence ID" value="KTR25409.1"/>
    <property type="molecule type" value="Genomic_DNA"/>
</dbReference>
<dbReference type="Proteomes" id="UP000053797">
    <property type="component" value="Unassembled WGS sequence"/>
</dbReference>
<gene>
    <name evidence="2" type="ORF">AS033_10320</name>
    <name evidence="3" type="ORF">RSA11_15395</name>
    <name evidence="4" type="ORF">SZL87_12220</name>
</gene>